<keyword evidence="1" id="KW-0175">Coiled coil</keyword>
<evidence type="ECO:0000313" key="3">
    <source>
        <dbReference type="EMBL" id="KAK4876155.1"/>
    </source>
</evidence>
<reference evidence="4" key="1">
    <citation type="submission" date="2023-01" db="EMBL/GenBank/DDBJ databases">
        <title>Key to firefly adult light organ development and bioluminescence: homeobox transcription factors regulate luciferase expression and transportation to peroxisome.</title>
        <authorList>
            <person name="Fu X."/>
        </authorList>
    </citation>
    <scope>NUCLEOTIDE SEQUENCE [LARGE SCALE GENOMIC DNA]</scope>
</reference>
<comment type="caution">
    <text evidence="3">The sequence shown here is derived from an EMBL/GenBank/DDBJ whole genome shotgun (WGS) entry which is preliminary data.</text>
</comment>
<gene>
    <name evidence="3" type="ORF">RN001_012577</name>
</gene>
<evidence type="ECO:0000256" key="1">
    <source>
        <dbReference type="SAM" id="Coils"/>
    </source>
</evidence>
<evidence type="ECO:0000313" key="4">
    <source>
        <dbReference type="Proteomes" id="UP001353858"/>
    </source>
</evidence>
<dbReference type="Proteomes" id="UP001353858">
    <property type="component" value="Unassembled WGS sequence"/>
</dbReference>
<feature type="coiled-coil region" evidence="1">
    <location>
        <begin position="8"/>
        <end position="42"/>
    </location>
</feature>
<organism evidence="3 4">
    <name type="scientific">Aquatica leii</name>
    <dbReference type="NCBI Taxonomy" id="1421715"/>
    <lineage>
        <taxon>Eukaryota</taxon>
        <taxon>Metazoa</taxon>
        <taxon>Ecdysozoa</taxon>
        <taxon>Arthropoda</taxon>
        <taxon>Hexapoda</taxon>
        <taxon>Insecta</taxon>
        <taxon>Pterygota</taxon>
        <taxon>Neoptera</taxon>
        <taxon>Endopterygota</taxon>
        <taxon>Coleoptera</taxon>
        <taxon>Polyphaga</taxon>
        <taxon>Elateriformia</taxon>
        <taxon>Elateroidea</taxon>
        <taxon>Lampyridae</taxon>
        <taxon>Luciolinae</taxon>
        <taxon>Aquatica</taxon>
    </lineage>
</organism>
<proteinExistence type="predicted"/>
<accession>A0AAN7Q1R8</accession>
<evidence type="ECO:0000256" key="2">
    <source>
        <dbReference type="SAM" id="MobiDB-lite"/>
    </source>
</evidence>
<dbReference type="AlphaFoldDB" id="A0AAN7Q1R8"/>
<name>A0AAN7Q1R8_9COLE</name>
<feature type="region of interest" description="Disordered" evidence="2">
    <location>
        <begin position="155"/>
        <end position="175"/>
    </location>
</feature>
<keyword evidence="4" id="KW-1185">Reference proteome</keyword>
<protein>
    <submittedName>
        <fullName evidence="3">Uncharacterized protein</fullName>
    </submittedName>
</protein>
<dbReference type="EMBL" id="JARPUR010000005">
    <property type="protein sequence ID" value="KAK4876155.1"/>
    <property type="molecule type" value="Genomic_DNA"/>
</dbReference>
<sequence length="349" mass="40628">MFRSLDITSSLRSDILDLKKEVSALKNENHLFKVKIRKLQNEINKKDKQIETLINPEQSFFIKRIVSEKGATMIITLKDRIKKLEKAINEKDGIIKRLQNDLQTKKLYTLKSADKKKTVGVNPSKHHTSIPFFEIDFEDELRIFKSASLDDIPNELTKKTDSRRRSTSADPVKHHKKTLSINHDVKAQYEGLPRSRLLSIIENLKNNQHRLSPVRRRSESPDSDIERCELQCETPHPEVQQLQNYFMDILDEVDHLKVTISTLKNEQEKTTDILKEKNLSIEHLDKEIEILRKPSSRSKIGLTNKRCSRTQHLCLREIRQQSMCSQTSKNCDQSLEEEQNGSNIDKLIL</sequence>